<keyword evidence="2" id="KW-0812">Transmembrane</keyword>
<dbReference type="InterPro" id="IPR000742">
    <property type="entry name" value="EGF"/>
</dbReference>
<accession>A0A834KVP9</accession>
<dbReference type="SMART" id="SM00274">
    <property type="entry name" value="FOLN"/>
    <property type="match status" value="4"/>
</dbReference>
<dbReference type="SMART" id="SM00181">
    <property type="entry name" value="EGF"/>
    <property type="match status" value="11"/>
</dbReference>
<feature type="domain" description="EGF-like" evidence="3">
    <location>
        <begin position="185"/>
        <end position="220"/>
    </location>
</feature>
<proteinExistence type="predicted"/>
<dbReference type="PROSITE" id="PS51034">
    <property type="entry name" value="ZP_2"/>
    <property type="match status" value="1"/>
</dbReference>
<dbReference type="PROSITE" id="PS50026">
    <property type="entry name" value="EGF_3"/>
    <property type="match status" value="2"/>
</dbReference>
<keyword evidence="1" id="KW-0245">EGF-like domain</keyword>
<keyword evidence="2" id="KW-1133">Transmembrane helix</keyword>
<dbReference type="EMBL" id="JACSDY010000012">
    <property type="protein sequence ID" value="KAF7412887.1"/>
    <property type="molecule type" value="Genomic_DNA"/>
</dbReference>
<evidence type="ECO:0000256" key="1">
    <source>
        <dbReference type="PROSITE-ProRule" id="PRU00076"/>
    </source>
</evidence>
<comment type="caution">
    <text evidence="1">Lacks conserved residue(s) required for the propagation of feature annotation.</text>
</comment>
<dbReference type="InterPro" id="IPR001507">
    <property type="entry name" value="ZP_dom"/>
</dbReference>
<protein>
    <submittedName>
        <fullName evidence="5">Uncharacterized protein</fullName>
    </submittedName>
</protein>
<dbReference type="InterPro" id="IPR003645">
    <property type="entry name" value="Fol_N"/>
</dbReference>
<comment type="caution">
    <text evidence="5">The sequence shown here is derived from an EMBL/GenBank/DDBJ whole genome shotgun (WGS) entry which is preliminary data.</text>
</comment>
<name>A0A834KVP9_VESPE</name>
<evidence type="ECO:0000313" key="5">
    <source>
        <dbReference type="EMBL" id="KAF7412887.1"/>
    </source>
</evidence>
<dbReference type="Proteomes" id="UP000600918">
    <property type="component" value="Unassembled WGS sequence"/>
</dbReference>
<dbReference type="PANTHER" id="PTHR22963">
    <property type="entry name" value="ENDOGLIN-RELATED"/>
    <property type="match status" value="1"/>
</dbReference>
<sequence>MHRAICVCNEDFTGNPQQYCQKIGCRGDNECPLTQSCINDECIDTCQVMQCGVNALCTADGYHKARCYCPDKFLGNPYELCKQPECIKLEVPVPECQTDVDCPSKLACFNAICKDPCIETQPCISSAKCSVVDTLPMRTMICECPRNFMGDATVACIRVDKQIEAICVSDSECSSDMICLNQRCINPCAVNPCASNAECYVENHRRICQCPAGHTGDPFVICFDENNTLAKCESNSECPSNKACINRLCQNPCLSNRCGPNAECIVNRHHPTCHCQEGFAGNPQIQCFKPECNTDHDCPYDKACQNGNCFEPCLLSEITCGRGAECITAEHKAQCICPQGKQGHPYVACISTVCHYNEDCADHEICDRLNRICRPVCDIETCAETAICVGRDHQPKCTCPTGTSGNPYVECNRIEVQPECLEDIECQSNLACINAQCQDPCGPTNMCTQDQECKVLNTIPLRTIICLCPPNTITNNNGNCIKIELNNVQCHLDHDCNDNEKCLSGRCVEACNTIQCGYNAQCKSTYHTATCVCASEFIGDGYIECTKACRCSAGYVGNPQIHCERVECNNNYDCPQNQACKSGRCIDPCVENSPCAQNALCYVQAHLASCRCPVNIPSGNPYSYCERHPPGAVDEPECRIDIDCSDKLVCIRNECIDPCPVLKPCLENARCDVLDTVPVRTMTCTCPEGWITHIDGICRPRYYGNPLDKCRVIGCHSNGDCPSEHSCINMQCIDACLHDNPCSSRAECKLEEQPECREDSDCPDRLACFNHKCEEPCPIMQPCTPPSECRVLPTSPIRTMICVCPSGYVSSGSGTCQPTTPIVKCSCPPGYIADSKSGCVKETCKADYECPPQTACFDGECINPCIKIAPCGVNAICKVLDTEPVRTMICDTINVCSPEKGQIRDEYGNCICPQRMAKDQHDICIPCHEDTGMIINNQGYCTCALEKGFLIDEYGRCICPTQDGYKLTANGYCKLIGIIECRIDDDCADNRYCEQTTRTCEDPCSKIVCSVNAFCNATRHQAHCFVKEKTPKTDFPTPDMGVSCLSDGVQVEIYLQDHEFDGVLYVKGRSKDEQCRRVVSIPAETIHKTDIIFKVAFGNCGLIHVNGQASFILVVQKHPKLVTYKAQAYHIKCIYQTGEQNVTLGFNVSMLTTAGTIANTGPPPTCIMKIVTHNGNEINSAEIGDNLMLQVEVQPSSIYGGFARNCVAKTMEDNLENEYIVTDENGCATDPTIFGEWQQDHETQSLMASFNAFKFPSSDNIRFQCNIRVCFGRCQPVNCRGYNAFGRRRRDVEAESNDTALSISDNYEGQLREEITIESNLIFTLERREERLTADPAEVPSAQRVEDICVSMVGFIIALVITALLALVAVAIAVSCWLMAYRRQPKTAGPLPHPPEFPNPLFTTESTILPNLVSLVFLNATPPMTIFFAYALKGLLDQCHCPV</sequence>
<dbReference type="PANTHER" id="PTHR22963:SF38">
    <property type="entry name" value="LP13770P"/>
    <property type="match status" value="1"/>
</dbReference>
<feature type="domain" description="EGF-like" evidence="3">
    <location>
        <begin position="250"/>
        <end position="284"/>
    </location>
</feature>
<gene>
    <name evidence="5" type="ORF">H0235_012738</name>
</gene>
<evidence type="ECO:0000313" key="6">
    <source>
        <dbReference type="Proteomes" id="UP000600918"/>
    </source>
</evidence>
<feature type="transmembrane region" description="Helical" evidence="2">
    <location>
        <begin position="1352"/>
        <end position="1380"/>
    </location>
</feature>
<keyword evidence="2" id="KW-0472">Membrane</keyword>
<evidence type="ECO:0000256" key="2">
    <source>
        <dbReference type="SAM" id="Phobius"/>
    </source>
</evidence>
<reference evidence="5" key="1">
    <citation type="journal article" date="2020" name="G3 (Bethesda)">
        <title>High-Quality Assemblies for Three Invasive Social Wasps from the &lt;i&gt;Vespula&lt;/i&gt; Genus.</title>
        <authorList>
            <person name="Harrop T.W.R."/>
            <person name="Guhlin J."/>
            <person name="McLaughlin G.M."/>
            <person name="Permina E."/>
            <person name="Stockwell P."/>
            <person name="Gilligan J."/>
            <person name="Le Lec M.F."/>
            <person name="Gruber M.A.M."/>
            <person name="Quinn O."/>
            <person name="Lovegrove M."/>
            <person name="Duncan E.J."/>
            <person name="Remnant E.J."/>
            <person name="Van Eeckhoven J."/>
            <person name="Graham B."/>
            <person name="Knapp R.A."/>
            <person name="Langford K.W."/>
            <person name="Kronenberg Z."/>
            <person name="Press M.O."/>
            <person name="Eacker S.M."/>
            <person name="Wilson-Rankin E.E."/>
            <person name="Purcell J."/>
            <person name="Lester P.J."/>
            <person name="Dearden P.K."/>
        </authorList>
    </citation>
    <scope>NUCLEOTIDE SEQUENCE</scope>
    <source>
        <strain evidence="5">Volc-1</strain>
    </source>
</reference>
<organism evidence="5 6">
    <name type="scientific">Vespula pensylvanica</name>
    <name type="common">Western yellow jacket</name>
    <name type="synonym">Wasp</name>
    <dbReference type="NCBI Taxonomy" id="30213"/>
    <lineage>
        <taxon>Eukaryota</taxon>
        <taxon>Metazoa</taxon>
        <taxon>Ecdysozoa</taxon>
        <taxon>Arthropoda</taxon>
        <taxon>Hexapoda</taxon>
        <taxon>Insecta</taxon>
        <taxon>Pterygota</taxon>
        <taxon>Neoptera</taxon>
        <taxon>Endopterygota</taxon>
        <taxon>Hymenoptera</taxon>
        <taxon>Apocrita</taxon>
        <taxon>Aculeata</taxon>
        <taxon>Vespoidea</taxon>
        <taxon>Vespidae</taxon>
        <taxon>Vespinae</taxon>
        <taxon>Vespula</taxon>
    </lineage>
</organism>
<evidence type="ECO:0000259" key="3">
    <source>
        <dbReference type="PROSITE" id="PS50026"/>
    </source>
</evidence>
<dbReference type="SMART" id="SM00241">
    <property type="entry name" value="ZP"/>
    <property type="match status" value="1"/>
</dbReference>
<keyword evidence="6" id="KW-1185">Reference proteome</keyword>
<feature type="domain" description="ZP" evidence="4">
    <location>
        <begin position="1043"/>
        <end position="1286"/>
    </location>
</feature>
<evidence type="ECO:0000259" key="4">
    <source>
        <dbReference type="PROSITE" id="PS51034"/>
    </source>
</evidence>